<dbReference type="KEGG" id="cei:CEPID_01675"/>
<sequence>MYLSATSLSELSGSEAHELFKLRTDIFVVEQQCAYAEIDDIDAAKDTVHIRMRAEDGTLIGVARVYPSEMEWHIGRVCVAPAWRGTGMAAKLFEYALSRTSGPVELTAQSPLRQWYEQFGFEVCGPEFDWDGIPHLPMRRG</sequence>
<evidence type="ECO:0000259" key="1">
    <source>
        <dbReference type="PROSITE" id="PS51186"/>
    </source>
</evidence>
<dbReference type="Pfam" id="PF13673">
    <property type="entry name" value="Acetyltransf_10"/>
    <property type="match status" value="1"/>
</dbReference>
<accession>A0A0G3GNU9</accession>
<dbReference type="Gene3D" id="3.40.630.30">
    <property type="match status" value="1"/>
</dbReference>
<dbReference type="GO" id="GO:0016747">
    <property type="term" value="F:acyltransferase activity, transferring groups other than amino-acyl groups"/>
    <property type="evidence" value="ECO:0007669"/>
    <property type="project" value="InterPro"/>
</dbReference>
<gene>
    <name evidence="2" type="ORF">CEPID_01675</name>
</gene>
<dbReference type="InterPro" id="IPR000182">
    <property type="entry name" value="GNAT_dom"/>
</dbReference>
<feature type="domain" description="N-acetyltransferase" evidence="1">
    <location>
        <begin position="6"/>
        <end position="141"/>
    </location>
</feature>
<dbReference type="Proteomes" id="UP000035368">
    <property type="component" value="Chromosome"/>
</dbReference>
<dbReference type="OrthoDB" id="9796171at2"/>
<dbReference type="PATRIC" id="fig|1050174.4.peg.341"/>
<keyword evidence="3" id="KW-1185">Reference proteome</keyword>
<keyword evidence="2" id="KW-0012">Acyltransferase</keyword>
<dbReference type="AlphaFoldDB" id="A0A0G3GNU9"/>
<dbReference type="EMBL" id="CP011541">
    <property type="protein sequence ID" value="AKK02220.1"/>
    <property type="molecule type" value="Genomic_DNA"/>
</dbReference>
<evidence type="ECO:0000313" key="2">
    <source>
        <dbReference type="EMBL" id="AKK02220.1"/>
    </source>
</evidence>
<name>A0A0G3GNU9_9CORY</name>
<proteinExistence type="predicted"/>
<reference evidence="2 3" key="1">
    <citation type="submission" date="2015-05" db="EMBL/GenBank/DDBJ databases">
        <title>Complete genome sequence of Corynebacterium epidermidicanis DSM 45586, isolated from the skin of a dog suffering from pruritus.</title>
        <authorList>
            <person name="Ruckert C."/>
            <person name="Albersmeier A."/>
            <person name="Winkler A."/>
            <person name="Tauch A."/>
        </authorList>
    </citation>
    <scope>NUCLEOTIDE SEQUENCE [LARGE SCALE GENOMIC DNA]</scope>
    <source>
        <strain evidence="2 3">DSM 45586</strain>
    </source>
</reference>
<dbReference type="InterPro" id="IPR016181">
    <property type="entry name" value="Acyl_CoA_acyltransferase"/>
</dbReference>
<evidence type="ECO:0000313" key="3">
    <source>
        <dbReference type="Proteomes" id="UP000035368"/>
    </source>
</evidence>
<dbReference type="PROSITE" id="PS51186">
    <property type="entry name" value="GNAT"/>
    <property type="match status" value="1"/>
</dbReference>
<keyword evidence="2" id="KW-0808">Transferase</keyword>
<protein>
    <submittedName>
        <fullName evidence="2">Putative acyltransferase</fullName>
    </submittedName>
</protein>
<organism evidence="2 3">
    <name type="scientific">Corynebacterium epidermidicanis</name>
    <dbReference type="NCBI Taxonomy" id="1050174"/>
    <lineage>
        <taxon>Bacteria</taxon>
        <taxon>Bacillati</taxon>
        <taxon>Actinomycetota</taxon>
        <taxon>Actinomycetes</taxon>
        <taxon>Mycobacteriales</taxon>
        <taxon>Corynebacteriaceae</taxon>
        <taxon>Corynebacterium</taxon>
    </lineage>
</organism>
<dbReference type="STRING" id="1050174.CEPID_01675"/>
<dbReference type="CDD" id="cd04301">
    <property type="entry name" value="NAT_SF"/>
    <property type="match status" value="1"/>
</dbReference>
<dbReference type="RefSeq" id="WP_047239478.1">
    <property type="nucleotide sequence ID" value="NZ_CP011541.1"/>
</dbReference>
<dbReference type="SUPFAM" id="SSF55729">
    <property type="entry name" value="Acyl-CoA N-acyltransferases (Nat)"/>
    <property type="match status" value="1"/>
</dbReference>